<evidence type="ECO:0000256" key="8">
    <source>
        <dbReference type="ARBA" id="ARBA00023065"/>
    </source>
</evidence>
<proteinExistence type="predicted"/>
<dbReference type="InterPro" id="IPR038770">
    <property type="entry name" value="Na+/solute_symporter_sf"/>
</dbReference>
<keyword evidence="3" id="KW-0050">Antiport</keyword>
<name>A0A2S2DQ94_9BURK</name>
<dbReference type="EMBL" id="CP029343">
    <property type="protein sequence ID" value="AWL06996.1"/>
    <property type="molecule type" value="Genomic_DNA"/>
</dbReference>
<evidence type="ECO:0000256" key="10">
    <source>
        <dbReference type="SAM" id="MobiDB-lite"/>
    </source>
</evidence>
<evidence type="ECO:0000256" key="3">
    <source>
        <dbReference type="ARBA" id="ARBA00022449"/>
    </source>
</evidence>
<evidence type="ECO:0000256" key="11">
    <source>
        <dbReference type="SAM" id="Phobius"/>
    </source>
</evidence>
<dbReference type="Pfam" id="PF00999">
    <property type="entry name" value="Na_H_Exchanger"/>
    <property type="match status" value="1"/>
</dbReference>
<evidence type="ECO:0000256" key="2">
    <source>
        <dbReference type="ARBA" id="ARBA00022448"/>
    </source>
</evidence>
<dbReference type="SUPFAM" id="SSF51735">
    <property type="entry name" value="NAD(P)-binding Rossmann-fold domains"/>
    <property type="match status" value="1"/>
</dbReference>
<dbReference type="GO" id="GO:0006813">
    <property type="term" value="P:potassium ion transport"/>
    <property type="evidence" value="ECO:0007669"/>
    <property type="project" value="UniProtKB-KW"/>
</dbReference>
<evidence type="ECO:0000259" key="12">
    <source>
        <dbReference type="PROSITE" id="PS51201"/>
    </source>
</evidence>
<keyword evidence="2" id="KW-0813">Transport</keyword>
<keyword evidence="14" id="KW-1185">Reference proteome</keyword>
<evidence type="ECO:0000256" key="5">
    <source>
        <dbReference type="ARBA" id="ARBA00022692"/>
    </source>
</evidence>
<evidence type="ECO:0000256" key="6">
    <source>
        <dbReference type="ARBA" id="ARBA00022958"/>
    </source>
</evidence>
<organism evidence="13 14">
    <name type="scientific">Massilia oculi</name>
    <dbReference type="NCBI Taxonomy" id="945844"/>
    <lineage>
        <taxon>Bacteria</taxon>
        <taxon>Pseudomonadati</taxon>
        <taxon>Pseudomonadota</taxon>
        <taxon>Betaproteobacteria</taxon>
        <taxon>Burkholderiales</taxon>
        <taxon>Oxalobacteraceae</taxon>
        <taxon>Telluria group</taxon>
        <taxon>Massilia</taxon>
    </lineage>
</organism>
<dbReference type="FunFam" id="3.40.50.720:FF:000036">
    <property type="entry name" value="Glutathione-regulated potassium-efflux system protein KefB"/>
    <property type="match status" value="1"/>
</dbReference>
<gene>
    <name evidence="13" type="ORF">DIR46_22920</name>
</gene>
<reference evidence="13 14" key="1">
    <citation type="submission" date="2018-05" db="EMBL/GenBank/DDBJ databases">
        <title>Complete genome sequence of Massilia oculi sp. nov. CCUG 43427T (=DSM 26321T), the type strain of M. oculi, and comparison with genome sequences of other Massilia strains.</title>
        <authorList>
            <person name="Zhu B."/>
        </authorList>
    </citation>
    <scope>NUCLEOTIDE SEQUENCE [LARGE SCALE GENOMIC DNA]</scope>
    <source>
        <strain evidence="13 14">CCUG 43427</strain>
    </source>
</reference>
<keyword evidence="7 11" id="KW-1133">Transmembrane helix</keyword>
<feature type="transmembrane region" description="Helical" evidence="11">
    <location>
        <begin position="164"/>
        <end position="185"/>
    </location>
</feature>
<evidence type="ECO:0000256" key="1">
    <source>
        <dbReference type="ARBA" id="ARBA00004127"/>
    </source>
</evidence>
<evidence type="ECO:0000256" key="7">
    <source>
        <dbReference type="ARBA" id="ARBA00022989"/>
    </source>
</evidence>
<keyword evidence="6" id="KW-0630">Potassium</keyword>
<dbReference type="GO" id="GO:1902600">
    <property type="term" value="P:proton transmembrane transport"/>
    <property type="evidence" value="ECO:0007669"/>
    <property type="project" value="InterPro"/>
</dbReference>
<feature type="domain" description="RCK N-terminal" evidence="12">
    <location>
        <begin position="485"/>
        <end position="602"/>
    </location>
</feature>
<dbReference type="Gene3D" id="3.40.50.720">
    <property type="entry name" value="NAD(P)-binding Rossmann-like Domain"/>
    <property type="match status" value="1"/>
</dbReference>
<feature type="transmembrane region" description="Helical" evidence="11">
    <location>
        <begin position="419"/>
        <end position="451"/>
    </location>
</feature>
<dbReference type="PANTHER" id="PTHR46157:SF4">
    <property type="entry name" value="K(+) EFFLUX ANTIPORTER 3, CHLOROPLASTIC"/>
    <property type="match status" value="1"/>
</dbReference>
<dbReference type="AlphaFoldDB" id="A0A2S2DQ94"/>
<dbReference type="Gene3D" id="1.20.1530.20">
    <property type="match status" value="1"/>
</dbReference>
<dbReference type="PANTHER" id="PTHR46157">
    <property type="entry name" value="K(+) EFFLUX ANTIPORTER 3, CHLOROPLASTIC"/>
    <property type="match status" value="1"/>
</dbReference>
<feature type="transmembrane region" description="Helical" evidence="11">
    <location>
        <begin position="376"/>
        <end position="399"/>
    </location>
</feature>
<dbReference type="InterPro" id="IPR006153">
    <property type="entry name" value="Cation/H_exchanger_TM"/>
</dbReference>
<dbReference type="GO" id="GO:0005886">
    <property type="term" value="C:plasma membrane"/>
    <property type="evidence" value="ECO:0007669"/>
    <property type="project" value="TreeGrafter"/>
</dbReference>
<evidence type="ECO:0000313" key="14">
    <source>
        <dbReference type="Proteomes" id="UP000245820"/>
    </source>
</evidence>
<protein>
    <submittedName>
        <fullName evidence="13">Potassium transporter</fullName>
    </submittedName>
</protein>
<keyword evidence="9 11" id="KW-0472">Membrane</keyword>
<feature type="region of interest" description="Disordered" evidence="10">
    <location>
        <begin position="1"/>
        <end position="38"/>
    </location>
</feature>
<accession>A0A2S2DQ94</accession>
<dbReference type="GO" id="GO:0015297">
    <property type="term" value="F:antiporter activity"/>
    <property type="evidence" value="ECO:0007669"/>
    <property type="project" value="UniProtKB-KW"/>
</dbReference>
<dbReference type="InterPro" id="IPR003148">
    <property type="entry name" value="RCK_N"/>
</dbReference>
<dbReference type="InterPro" id="IPR036291">
    <property type="entry name" value="NAD(P)-bd_dom_sf"/>
</dbReference>
<feature type="transmembrane region" description="Helical" evidence="11">
    <location>
        <begin position="129"/>
        <end position="152"/>
    </location>
</feature>
<feature type="transmembrane region" description="Helical" evidence="11">
    <location>
        <begin position="191"/>
        <end position="209"/>
    </location>
</feature>
<feature type="transmembrane region" description="Helical" evidence="11">
    <location>
        <begin position="221"/>
        <end position="246"/>
    </location>
</feature>
<dbReference type="Proteomes" id="UP000245820">
    <property type="component" value="Chromosome"/>
</dbReference>
<feature type="transmembrane region" description="Helical" evidence="11">
    <location>
        <begin position="258"/>
        <end position="279"/>
    </location>
</feature>
<dbReference type="KEGG" id="mtim:DIR46_22920"/>
<dbReference type="OrthoDB" id="9781411at2"/>
<feature type="transmembrane region" description="Helical" evidence="11">
    <location>
        <begin position="98"/>
        <end position="117"/>
    </location>
</feature>
<evidence type="ECO:0000256" key="4">
    <source>
        <dbReference type="ARBA" id="ARBA00022538"/>
    </source>
</evidence>
<keyword evidence="4" id="KW-0633">Potassium transport</keyword>
<feature type="transmembrane region" description="Helical" evidence="11">
    <location>
        <begin position="349"/>
        <end position="369"/>
    </location>
</feature>
<feature type="transmembrane region" description="Helical" evidence="11">
    <location>
        <begin position="68"/>
        <end position="86"/>
    </location>
</feature>
<dbReference type="PROSITE" id="PS51201">
    <property type="entry name" value="RCK_N"/>
    <property type="match status" value="1"/>
</dbReference>
<comment type="subcellular location">
    <subcellularLocation>
        <location evidence="1">Endomembrane system</location>
        <topology evidence="1">Multi-pass membrane protein</topology>
    </subcellularLocation>
</comment>
<dbReference type="Pfam" id="PF02254">
    <property type="entry name" value="TrkA_N"/>
    <property type="match status" value="1"/>
</dbReference>
<evidence type="ECO:0000256" key="9">
    <source>
        <dbReference type="ARBA" id="ARBA00023136"/>
    </source>
</evidence>
<sequence>MAPSPGAAGHRGDPVRHRAGPLRRRDAARLSGQPGPSGLAGAPAYRLESEAIPALPSFEGTSVHDTPVFPFLREILLFLILAGVLVPTLQRLRVNQVLGFLAVGVLLGPFTAGPLAGAPPWLAALAFPAGPGVSLLAEIGVLFLMFTVGLELTAGRLWSMRRWVFGAGSAQVVLTACVLGAALFAWGLSGAAAAILGLTLALSSTAVVMQLMRQQHMTGSALGQAVFSVLMLQDLAVAPLLILTGALAHGAGVSGADVALKAAGAIARAALALALIWLAGRKLVHPLFRALARTRQPDTFMALILLTTFGLAALAGAAGLSMALGALVAGLLLAETEFRHEVELMVEPFRGLLMGLFFMTVGMTIDLRLALATPWLVAGAVAALVLLKSAVAFLLLRAGGLPWGRAAEGGLMLGQGGEFAFVVIAYAIGVGVLAPAAGAMATLVVGLSLFLTPVLARLGRLLGDRAEPHGPGLADGAGEQAPTEESRVVIAGFGRVGQQLGKLLAAQDIRYVAVEADAALVARLRAGGLPVWFGNAARADLLRKLHAGAAPAIVLTMDEPGAALLAVRGIRRELPHARLFVRARDEAHARALRLAGASVVVPETLEASLQLSAFVLEAVGVDERLVEEIVGRERDLFAAGLPQSRLP</sequence>
<keyword evidence="8" id="KW-0406">Ion transport</keyword>
<dbReference type="GO" id="GO:0012505">
    <property type="term" value="C:endomembrane system"/>
    <property type="evidence" value="ECO:0007669"/>
    <property type="project" value="UniProtKB-SubCell"/>
</dbReference>
<keyword evidence="5 11" id="KW-0812">Transmembrane</keyword>
<evidence type="ECO:0000313" key="13">
    <source>
        <dbReference type="EMBL" id="AWL06996.1"/>
    </source>
</evidence>
<feature type="transmembrane region" description="Helical" evidence="11">
    <location>
        <begin position="300"/>
        <end position="329"/>
    </location>
</feature>